<sequence>MVVAALLLVLSFVVAASASAVLFCCVYCYSCCSGSYCLFWLEVIVKCMMKHWFICVAALPIIPSISCSALASCATVQSASRFVIPHLAVCWLSKMVQVAVQDELPQSSLPALKAEKLGIEVTAADARFCKPLDIKLVRQLCENHEFLITLEEGSIGGFGSHVAQFIALDGMLDGRTKWRPIVLPDNYIEHASPKEQLALAGLTGNHIAATALSLLGLTREALLLMC</sequence>
<feature type="non-terminal residue" evidence="7">
    <location>
        <position position="1"/>
    </location>
</feature>
<dbReference type="EMBL" id="QEFC01004025">
    <property type="protein sequence ID" value="KAE9445699.1"/>
    <property type="molecule type" value="Genomic_DNA"/>
</dbReference>
<feature type="chain" id="PRO_5025540605" description="Transketolase C-terminal domain-containing protein" evidence="5">
    <location>
        <begin position="19"/>
        <end position="226"/>
    </location>
</feature>
<feature type="signal peptide" evidence="5">
    <location>
        <begin position="1"/>
        <end position="18"/>
    </location>
</feature>
<dbReference type="PANTHER" id="PTHR43322:SF3">
    <property type="entry name" value="1-DEOXY-D-XYLULOSE-5-PHOSPHATE SYNTHASE"/>
    <property type="match status" value="1"/>
</dbReference>
<protein>
    <recommendedName>
        <fullName evidence="6">Transketolase C-terminal domain-containing protein</fullName>
    </recommendedName>
</protein>
<reference evidence="7" key="1">
    <citation type="journal article" date="2019" name="Genome Biol. Evol.">
        <title>The Rhododendron genome and chromosomal organization provide insight into shared whole-genome duplications across the heath family (Ericaceae).</title>
        <authorList>
            <person name="Soza V.L."/>
            <person name="Lindsley D."/>
            <person name="Waalkes A."/>
            <person name="Ramage E."/>
            <person name="Patwardhan R.P."/>
            <person name="Burton J.N."/>
            <person name="Adey A."/>
            <person name="Kumar A."/>
            <person name="Qiu R."/>
            <person name="Shendure J."/>
            <person name="Hall B."/>
        </authorList>
    </citation>
    <scope>NUCLEOTIDE SEQUENCE</scope>
    <source>
        <strain evidence="7">RSF 1966-606</strain>
    </source>
</reference>
<evidence type="ECO:0000259" key="6">
    <source>
        <dbReference type="Pfam" id="PF02780"/>
    </source>
</evidence>
<accession>A0A6A4KS47</accession>
<comment type="caution">
    <text evidence="7">The sequence shown here is derived from an EMBL/GenBank/DDBJ whole genome shotgun (WGS) entry which is preliminary data.</text>
</comment>
<organism evidence="7">
    <name type="scientific">Rhododendron williamsianum</name>
    <dbReference type="NCBI Taxonomy" id="262921"/>
    <lineage>
        <taxon>Eukaryota</taxon>
        <taxon>Viridiplantae</taxon>
        <taxon>Streptophyta</taxon>
        <taxon>Embryophyta</taxon>
        <taxon>Tracheophyta</taxon>
        <taxon>Spermatophyta</taxon>
        <taxon>Magnoliopsida</taxon>
        <taxon>eudicotyledons</taxon>
        <taxon>Gunneridae</taxon>
        <taxon>Pentapetalae</taxon>
        <taxon>asterids</taxon>
        <taxon>Ericales</taxon>
        <taxon>Ericaceae</taxon>
        <taxon>Ericoideae</taxon>
        <taxon>Rhodoreae</taxon>
        <taxon>Rhododendron</taxon>
    </lineage>
</organism>
<keyword evidence="3" id="KW-0808">Transferase</keyword>
<name>A0A6A4KS47_9ERIC</name>
<comment type="cofactor">
    <cofactor evidence="1">
        <name>Mg(2+)</name>
        <dbReference type="ChEBI" id="CHEBI:18420"/>
    </cofactor>
</comment>
<evidence type="ECO:0000256" key="2">
    <source>
        <dbReference type="ARBA" id="ARBA00011738"/>
    </source>
</evidence>
<dbReference type="GO" id="GO:0008661">
    <property type="term" value="F:1-deoxy-D-xylulose-5-phosphate synthase activity"/>
    <property type="evidence" value="ECO:0007669"/>
    <property type="project" value="InterPro"/>
</dbReference>
<gene>
    <name evidence="7" type="ORF">C3L33_22403</name>
</gene>
<keyword evidence="5" id="KW-0732">Signal</keyword>
<evidence type="ECO:0000256" key="4">
    <source>
        <dbReference type="ARBA" id="ARBA00023052"/>
    </source>
</evidence>
<dbReference type="PANTHER" id="PTHR43322">
    <property type="entry name" value="1-D-DEOXYXYLULOSE 5-PHOSPHATE SYNTHASE-RELATED"/>
    <property type="match status" value="1"/>
</dbReference>
<evidence type="ECO:0000256" key="5">
    <source>
        <dbReference type="SAM" id="SignalP"/>
    </source>
</evidence>
<evidence type="ECO:0000313" key="7">
    <source>
        <dbReference type="EMBL" id="KAE9445699.1"/>
    </source>
</evidence>
<dbReference type="Pfam" id="PF02780">
    <property type="entry name" value="Transketolase_C"/>
    <property type="match status" value="1"/>
</dbReference>
<dbReference type="AlphaFoldDB" id="A0A6A4KS47"/>
<dbReference type="InterPro" id="IPR033248">
    <property type="entry name" value="Transketolase_C"/>
</dbReference>
<dbReference type="InterPro" id="IPR005477">
    <property type="entry name" value="Dxylulose-5-P_synthase"/>
</dbReference>
<dbReference type="OrthoDB" id="10266385at2759"/>
<proteinExistence type="predicted"/>
<feature type="domain" description="Transketolase C-terminal" evidence="6">
    <location>
        <begin position="111"/>
        <end position="207"/>
    </location>
</feature>
<dbReference type="Gene3D" id="3.40.50.920">
    <property type="match status" value="1"/>
</dbReference>
<keyword evidence="4" id="KW-0786">Thiamine pyrophosphate</keyword>
<dbReference type="GO" id="GO:0016114">
    <property type="term" value="P:terpenoid biosynthetic process"/>
    <property type="evidence" value="ECO:0007669"/>
    <property type="project" value="InterPro"/>
</dbReference>
<dbReference type="SUPFAM" id="SSF52922">
    <property type="entry name" value="TK C-terminal domain-like"/>
    <property type="match status" value="1"/>
</dbReference>
<dbReference type="InterPro" id="IPR009014">
    <property type="entry name" value="Transketo_C/PFOR_II"/>
</dbReference>
<evidence type="ECO:0000256" key="1">
    <source>
        <dbReference type="ARBA" id="ARBA00001946"/>
    </source>
</evidence>
<comment type="subunit">
    <text evidence="2">Homodimer.</text>
</comment>
<evidence type="ECO:0000256" key="3">
    <source>
        <dbReference type="ARBA" id="ARBA00022679"/>
    </source>
</evidence>